<dbReference type="AlphaFoldDB" id="A0A4Y2J8F0"/>
<dbReference type="Proteomes" id="UP000499080">
    <property type="component" value="Unassembled WGS sequence"/>
</dbReference>
<evidence type="ECO:0000256" key="1">
    <source>
        <dbReference type="SAM" id="MobiDB-lite"/>
    </source>
</evidence>
<sequence length="89" mass="9944">MSIFEATRGLFWNEPRNFEPQTDDVDDTCAATPIPNFRTTSAGGSGSPKYDLKCNRPNTRPIFSGIGFRTWNPPVPKPKPYHQATVAFL</sequence>
<gene>
    <name evidence="2" type="ORF">AVEN_37495_1</name>
</gene>
<name>A0A4Y2J8F0_ARAVE</name>
<evidence type="ECO:0000313" key="2">
    <source>
        <dbReference type="EMBL" id="GBM85849.1"/>
    </source>
</evidence>
<reference evidence="2 3" key="1">
    <citation type="journal article" date="2019" name="Sci. Rep.">
        <title>Orb-weaving spider Araneus ventricosus genome elucidates the spidroin gene catalogue.</title>
        <authorList>
            <person name="Kono N."/>
            <person name="Nakamura H."/>
            <person name="Ohtoshi R."/>
            <person name="Moran D.A.P."/>
            <person name="Shinohara A."/>
            <person name="Yoshida Y."/>
            <person name="Fujiwara M."/>
            <person name="Mori M."/>
            <person name="Tomita M."/>
            <person name="Arakawa K."/>
        </authorList>
    </citation>
    <scope>NUCLEOTIDE SEQUENCE [LARGE SCALE GENOMIC DNA]</scope>
</reference>
<evidence type="ECO:0000313" key="3">
    <source>
        <dbReference type="Proteomes" id="UP000499080"/>
    </source>
</evidence>
<protein>
    <submittedName>
        <fullName evidence="2">Uncharacterized protein</fullName>
    </submittedName>
</protein>
<organism evidence="2 3">
    <name type="scientific">Araneus ventricosus</name>
    <name type="common">Orbweaver spider</name>
    <name type="synonym">Epeira ventricosa</name>
    <dbReference type="NCBI Taxonomy" id="182803"/>
    <lineage>
        <taxon>Eukaryota</taxon>
        <taxon>Metazoa</taxon>
        <taxon>Ecdysozoa</taxon>
        <taxon>Arthropoda</taxon>
        <taxon>Chelicerata</taxon>
        <taxon>Arachnida</taxon>
        <taxon>Araneae</taxon>
        <taxon>Araneomorphae</taxon>
        <taxon>Entelegynae</taxon>
        <taxon>Araneoidea</taxon>
        <taxon>Araneidae</taxon>
        <taxon>Araneus</taxon>
    </lineage>
</organism>
<accession>A0A4Y2J8F0</accession>
<proteinExistence type="predicted"/>
<dbReference type="EMBL" id="BGPR01003266">
    <property type="protein sequence ID" value="GBM85849.1"/>
    <property type="molecule type" value="Genomic_DNA"/>
</dbReference>
<feature type="region of interest" description="Disordered" evidence="1">
    <location>
        <begin position="35"/>
        <end position="54"/>
    </location>
</feature>
<keyword evidence="3" id="KW-1185">Reference proteome</keyword>
<comment type="caution">
    <text evidence="2">The sequence shown here is derived from an EMBL/GenBank/DDBJ whole genome shotgun (WGS) entry which is preliminary data.</text>
</comment>